<organism evidence="16 17">
    <name type="scientific">Blattabacterium cuenoti STAT</name>
    <dbReference type="NCBI Taxonomy" id="1457030"/>
    <lineage>
        <taxon>Bacteria</taxon>
        <taxon>Pseudomonadati</taxon>
        <taxon>Bacteroidota</taxon>
        <taxon>Flavobacteriia</taxon>
        <taxon>Flavobacteriales</taxon>
        <taxon>Blattabacteriaceae</taxon>
        <taxon>Blattabacterium</taxon>
    </lineage>
</organism>
<comment type="subcellular location">
    <subcellularLocation>
        <location evidence="12">Cytoplasm</location>
    </subcellularLocation>
</comment>
<evidence type="ECO:0000256" key="5">
    <source>
        <dbReference type="ARBA" id="ARBA00013061"/>
    </source>
</evidence>
<evidence type="ECO:0000256" key="1">
    <source>
        <dbReference type="ARBA" id="ARBA00000642"/>
    </source>
</evidence>
<evidence type="ECO:0000256" key="12">
    <source>
        <dbReference type="HAMAP-Rule" id="MF_00145"/>
    </source>
</evidence>
<dbReference type="GO" id="GO:0043531">
    <property type="term" value="F:ADP binding"/>
    <property type="evidence" value="ECO:0007669"/>
    <property type="project" value="TreeGrafter"/>
</dbReference>
<evidence type="ECO:0000256" key="11">
    <source>
        <dbReference type="ARBA" id="ARBA00023152"/>
    </source>
</evidence>
<evidence type="ECO:0000256" key="8">
    <source>
        <dbReference type="ARBA" id="ARBA00022741"/>
    </source>
</evidence>
<comment type="subunit">
    <text evidence="4 12">Monomer.</text>
</comment>
<comment type="catalytic activity">
    <reaction evidence="1 12 15">
        <text>(2R)-3-phosphoglycerate + ATP = (2R)-3-phospho-glyceroyl phosphate + ADP</text>
        <dbReference type="Rhea" id="RHEA:14801"/>
        <dbReference type="ChEBI" id="CHEBI:30616"/>
        <dbReference type="ChEBI" id="CHEBI:57604"/>
        <dbReference type="ChEBI" id="CHEBI:58272"/>
        <dbReference type="ChEBI" id="CHEBI:456216"/>
        <dbReference type="EC" id="2.7.2.3"/>
    </reaction>
</comment>
<feature type="binding site" evidence="12">
    <location>
        <position position="314"/>
    </location>
    <ligand>
        <name>ATP</name>
        <dbReference type="ChEBI" id="CHEBI:30616"/>
    </ligand>
</feature>
<keyword evidence="12" id="KW-0963">Cytoplasm</keyword>
<dbReference type="InterPro" id="IPR001576">
    <property type="entry name" value="Phosphoglycerate_kinase"/>
</dbReference>
<feature type="binding site" evidence="12 14">
    <location>
        <begin position="374"/>
        <end position="377"/>
    </location>
    <ligand>
        <name>ATP</name>
        <dbReference type="ChEBI" id="CHEBI:30616"/>
    </ligand>
</feature>
<dbReference type="GO" id="GO:0006096">
    <property type="term" value="P:glycolytic process"/>
    <property type="evidence" value="ECO:0007669"/>
    <property type="project" value="UniProtKB-UniRule"/>
</dbReference>
<evidence type="ECO:0000256" key="15">
    <source>
        <dbReference type="RuleBase" id="RU000532"/>
    </source>
</evidence>
<evidence type="ECO:0000313" key="16">
    <source>
        <dbReference type="EMBL" id="BBA17271.1"/>
    </source>
</evidence>
<evidence type="ECO:0000256" key="10">
    <source>
        <dbReference type="ARBA" id="ARBA00022840"/>
    </source>
</evidence>
<dbReference type="FunFam" id="3.40.50.1260:FF:000006">
    <property type="entry name" value="Phosphoglycerate kinase"/>
    <property type="match status" value="1"/>
</dbReference>
<feature type="binding site" evidence="12 14">
    <location>
        <position position="221"/>
    </location>
    <ligand>
        <name>ATP</name>
        <dbReference type="ChEBI" id="CHEBI:30616"/>
    </ligand>
</feature>
<feature type="binding site" evidence="12 14">
    <location>
        <position position="345"/>
    </location>
    <ligand>
        <name>ATP</name>
        <dbReference type="ChEBI" id="CHEBI:30616"/>
    </ligand>
</feature>
<accession>A0A224AJF0</accession>
<feature type="binding site" evidence="12">
    <location>
        <position position="53"/>
    </location>
    <ligand>
        <name>substrate</name>
    </ligand>
</feature>
<keyword evidence="9 12" id="KW-0418">Kinase</keyword>
<comment type="similarity">
    <text evidence="3 12 15">Belongs to the phosphoglycerate kinase family.</text>
</comment>
<feature type="binding site" evidence="13">
    <location>
        <position position="168"/>
    </location>
    <ligand>
        <name>(2R)-3-phosphoglycerate</name>
        <dbReference type="ChEBI" id="CHEBI:58272"/>
    </ligand>
</feature>
<gene>
    <name evidence="12 16" type="primary">pgk</name>
    <name evidence="16" type="ORF">STAT_352</name>
</gene>
<proteinExistence type="inferred from homology"/>
<dbReference type="PIRSF" id="PIRSF000724">
    <property type="entry name" value="Pgk"/>
    <property type="match status" value="1"/>
</dbReference>
<dbReference type="PANTHER" id="PTHR11406">
    <property type="entry name" value="PHOSPHOGLYCERATE KINASE"/>
    <property type="match status" value="1"/>
</dbReference>
<keyword evidence="7 12" id="KW-0808">Transferase</keyword>
<evidence type="ECO:0000256" key="4">
    <source>
        <dbReference type="ARBA" id="ARBA00011245"/>
    </source>
</evidence>
<dbReference type="SUPFAM" id="SSF53748">
    <property type="entry name" value="Phosphoglycerate kinase"/>
    <property type="match status" value="1"/>
</dbReference>
<protein>
    <recommendedName>
        <fullName evidence="6 12">Phosphoglycerate kinase</fullName>
        <ecNumber evidence="5 12">2.7.2.3</ecNumber>
    </recommendedName>
</protein>
<comment type="pathway">
    <text evidence="2 12">Carbohydrate degradation; glycolysis; pyruvate from D-glyceraldehyde 3-phosphate: step 2/5.</text>
</comment>
<name>A0A224AJF0_9FLAO</name>
<sequence length="416" mass="46917">MLNMTINVYHILHYTIMKIKTVENFNFENQTALVRVDFNVPVNKFQEIIDDTRIQYSIPTIQKILSEKGKIVLISHFGRPKGKPSKIFSLKFLANFLSKKLKINVSFFEDCIGETAIKKVRELKNSEILLLENLRFYKEEEEEDINFAYELSKLGDIYVNDAFGVVHRFHTSITLLPKFFENKKCIGFLMKKEIQYLNQFLYGKGKRPITILLGGAKISSKIKIIENLINLADFILIGGGMSFPFIKIKGGKIGNSIIEKDQIIEKTLKKIYSKYKNKINIIHLPYDVVIADSFKNESNTKIVPIHSIPNGWMGLDIGPISIKNFCKIIEKSKTILWNGPLGVFEFANFSLGTKSIARTIANVTERGAFSLVGGGDSIASLKMENCDKKISYLSTGGGAMLASLKNKILPGINAII</sequence>
<feature type="binding site" evidence="12">
    <location>
        <position position="168"/>
    </location>
    <ligand>
        <name>substrate</name>
    </ligand>
</feature>
<dbReference type="PANTHER" id="PTHR11406:SF23">
    <property type="entry name" value="PHOSPHOGLYCERATE KINASE 1, CHLOROPLASTIC-RELATED"/>
    <property type="match status" value="1"/>
</dbReference>
<feature type="binding site" evidence="12">
    <location>
        <position position="135"/>
    </location>
    <ligand>
        <name>substrate</name>
    </ligand>
</feature>
<keyword evidence="8 12" id="KW-0547">Nucleotide-binding</keyword>
<feature type="binding site" evidence="13">
    <location>
        <position position="53"/>
    </location>
    <ligand>
        <name>(2R)-3-phosphoglycerate</name>
        <dbReference type="ChEBI" id="CHEBI:58272"/>
    </ligand>
</feature>
<dbReference type="HAMAP" id="MF_00145">
    <property type="entry name" value="Phosphoglyc_kinase"/>
    <property type="match status" value="1"/>
</dbReference>
<dbReference type="GO" id="GO:0005829">
    <property type="term" value="C:cytosol"/>
    <property type="evidence" value="ECO:0007669"/>
    <property type="project" value="UniProtKB-ARBA"/>
</dbReference>
<dbReference type="InterPro" id="IPR015824">
    <property type="entry name" value="Phosphoglycerate_kinase_N"/>
</dbReference>
<feature type="binding site" evidence="13">
    <location>
        <position position="135"/>
    </location>
    <ligand>
        <name>(2R)-3-phosphoglycerate</name>
        <dbReference type="ChEBI" id="CHEBI:58272"/>
    </ligand>
</feature>
<reference evidence="16 17" key="1">
    <citation type="submission" date="2014-06" db="EMBL/GenBank/DDBJ databases">
        <title>Genome sequence of the intracellular symbiont Blattabacterium cuenoti, strain STAT from the wood feeding cockroach Salganea taiwanensis taiwanensis.</title>
        <authorList>
            <person name="Kinjo Y."/>
            <person name="Ohkuma M."/>
            <person name="Tokuda G."/>
        </authorList>
    </citation>
    <scope>NUCLEOTIDE SEQUENCE [LARGE SCALE GENOMIC DNA]</scope>
    <source>
        <strain evidence="16 17">STAT</strain>
    </source>
</reference>
<dbReference type="FunFam" id="3.40.50.1260:FF:000003">
    <property type="entry name" value="Phosphoglycerate kinase"/>
    <property type="match status" value="1"/>
</dbReference>
<dbReference type="AlphaFoldDB" id="A0A224AJF0"/>
<dbReference type="UniPathway" id="UPA00109">
    <property type="reaction ID" value="UER00185"/>
</dbReference>
<evidence type="ECO:0000256" key="9">
    <source>
        <dbReference type="ARBA" id="ARBA00022777"/>
    </source>
</evidence>
<dbReference type="Pfam" id="PF00162">
    <property type="entry name" value="PGK"/>
    <property type="match status" value="1"/>
</dbReference>
<evidence type="ECO:0000256" key="3">
    <source>
        <dbReference type="ARBA" id="ARBA00008982"/>
    </source>
</evidence>
<dbReference type="Gene3D" id="3.40.50.1260">
    <property type="entry name" value="Phosphoglycerate kinase, N-terminal domain"/>
    <property type="match status" value="2"/>
</dbReference>
<dbReference type="PRINTS" id="PR00477">
    <property type="entry name" value="PHGLYCKINASE"/>
</dbReference>
<dbReference type="EMBL" id="AP014608">
    <property type="protein sequence ID" value="BBA17271.1"/>
    <property type="molecule type" value="Genomic_DNA"/>
</dbReference>
<feature type="binding site" evidence="12 13">
    <location>
        <begin position="76"/>
        <end position="79"/>
    </location>
    <ligand>
        <name>substrate</name>
    </ligand>
</feature>
<evidence type="ECO:0000256" key="6">
    <source>
        <dbReference type="ARBA" id="ARBA00016471"/>
    </source>
</evidence>
<dbReference type="Proteomes" id="UP000263619">
    <property type="component" value="Chromosome"/>
</dbReference>
<evidence type="ECO:0000313" key="17">
    <source>
        <dbReference type="Proteomes" id="UP000263619"/>
    </source>
</evidence>
<evidence type="ECO:0000256" key="14">
    <source>
        <dbReference type="PIRSR" id="PIRSR000724-2"/>
    </source>
</evidence>
<keyword evidence="11 12" id="KW-0324">Glycolysis</keyword>
<evidence type="ECO:0000256" key="2">
    <source>
        <dbReference type="ARBA" id="ARBA00004838"/>
    </source>
</evidence>
<dbReference type="InterPro" id="IPR036043">
    <property type="entry name" value="Phosphoglycerate_kinase_sf"/>
</dbReference>
<dbReference type="GO" id="GO:0006094">
    <property type="term" value="P:gluconeogenesis"/>
    <property type="evidence" value="ECO:0007669"/>
    <property type="project" value="TreeGrafter"/>
</dbReference>
<feature type="binding site" evidence="12 13">
    <location>
        <begin position="37"/>
        <end position="39"/>
    </location>
    <ligand>
        <name>substrate</name>
    </ligand>
</feature>
<keyword evidence="10 12" id="KW-0067">ATP-binding</keyword>
<evidence type="ECO:0000256" key="7">
    <source>
        <dbReference type="ARBA" id="ARBA00022679"/>
    </source>
</evidence>
<dbReference type="GO" id="GO:0005524">
    <property type="term" value="F:ATP binding"/>
    <property type="evidence" value="ECO:0007669"/>
    <property type="project" value="UniProtKB-KW"/>
</dbReference>
<dbReference type="EC" id="2.7.2.3" evidence="5 12"/>
<dbReference type="GO" id="GO:0004618">
    <property type="term" value="F:phosphoglycerate kinase activity"/>
    <property type="evidence" value="ECO:0007669"/>
    <property type="project" value="UniProtKB-UniRule"/>
</dbReference>
<keyword evidence="17" id="KW-1185">Reference proteome</keyword>
<evidence type="ECO:0000256" key="13">
    <source>
        <dbReference type="PIRSR" id="PIRSR000724-1"/>
    </source>
</evidence>